<keyword evidence="1" id="KW-0812">Transmembrane</keyword>
<keyword evidence="3" id="KW-1185">Reference proteome</keyword>
<dbReference type="RefSeq" id="WP_286278380.1">
    <property type="nucleotide sequence ID" value="NZ_AP027731.1"/>
</dbReference>
<accession>A0ABN6XJG3</accession>
<dbReference type="EMBL" id="AP027731">
    <property type="protein sequence ID" value="BDZ44984.1"/>
    <property type="molecule type" value="Genomic_DNA"/>
</dbReference>
<sequence>MLGFLGKKREPWASKGLWMTGIILGFVGLAIAIISLIGWIVLFANYGTVQTY</sequence>
<evidence type="ECO:0000256" key="1">
    <source>
        <dbReference type="SAM" id="Phobius"/>
    </source>
</evidence>
<gene>
    <name evidence="2" type="ORF">GCM10025866_08930</name>
</gene>
<evidence type="ECO:0000313" key="2">
    <source>
        <dbReference type="EMBL" id="BDZ44984.1"/>
    </source>
</evidence>
<feature type="transmembrane region" description="Helical" evidence="1">
    <location>
        <begin position="21"/>
        <end position="44"/>
    </location>
</feature>
<protein>
    <submittedName>
        <fullName evidence="2">Uncharacterized protein</fullName>
    </submittedName>
</protein>
<keyword evidence="1" id="KW-1133">Transmembrane helix</keyword>
<reference evidence="3" key="1">
    <citation type="journal article" date="2019" name="Int. J. Syst. Evol. Microbiol.">
        <title>The Global Catalogue of Microorganisms (GCM) 10K type strain sequencing project: providing services to taxonomists for standard genome sequencing and annotation.</title>
        <authorList>
            <consortium name="The Broad Institute Genomics Platform"/>
            <consortium name="The Broad Institute Genome Sequencing Center for Infectious Disease"/>
            <person name="Wu L."/>
            <person name="Ma J."/>
        </authorList>
    </citation>
    <scope>NUCLEOTIDE SEQUENCE [LARGE SCALE GENOMIC DNA]</scope>
    <source>
        <strain evidence="3">NBRC 108725</strain>
    </source>
</reference>
<keyword evidence="1" id="KW-0472">Membrane</keyword>
<proteinExistence type="predicted"/>
<dbReference type="Proteomes" id="UP001321498">
    <property type="component" value="Chromosome"/>
</dbReference>
<name>A0ABN6XJG3_9MICO</name>
<evidence type="ECO:0000313" key="3">
    <source>
        <dbReference type="Proteomes" id="UP001321498"/>
    </source>
</evidence>
<organism evidence="2 3">
    <name type="scientific">Naasia aerilata</name>
    <dbReference type="NCBI Taxonomy" id="1162966"/>
    <lineage>
        <taxon>Bacteria</taxon>
        <taxon>Bacillati</taxon>
        <taxon>Actinomycetota</taxon>
        <taxon>Actinomycetes</taxon>
        <taxon>Micrococcales</taxon>
        <taxon>Microbacteriaceae</taxon>
        <taxon>Naasia</taxon>
    </lineage>
</organism>